<comment type="caution">
    <text evidence="2">The sequence shown here is derived from an EMBL/GenBank/DDBJ whole genome shotgun (WGS) entry which is preliminary data.</text>
</comment>
<dbReference type="InParanoid" id="A0A1X2GZ40"/>
<feature type="non-terminal residue" evidence="2">
    <location>
        <position position="152"/>
    </location>
</feature>
<reference evidence="2 3" key="1">
    <citation type="submission" date="2016-07" db="EMBL/GenBank/DDBJ databases">
        <title>Pervasive Adenine N6-methylation of Active Genes in Fungi.</title>
        <authorList>
            <consortium name="DOE Joint Genome Institute"/>
            <person name="Mondo S.J."/>
            <person name="Dannebaum R.O."/>
            <person name="Kuo R.C."/>
            <person name="Labutti K."/>
            <person name="Haridas S."/>
            <person name="Kuo A."/>
            <person name="Salamov A."/>
            <person name="Ahrendt S.R."/>
            <person name="Lipzen A."/>
            <person name="Sullivan W."/>
            <person name="Andreopoulos W.B."/>
            <person name="Clum A."/>
            <person name="Lindquist E."/>
            <person name="Daum C."/>
            <person name="Ramamoorthy G.K."/>
            <person name="Gryganskyi A."/>
            <person name="Culley D."/>
            <person name="Magnuson J.K."/>
            <person name="James T.Y."/>
            <person name="O'Malley M.A."/>
            <person name="Stajich J.E."/>
            <person name="Spatafora J.W."/>
            <person name="Visel A."/>
            <person name="Grigoriev I.V."/>
        </authorList>
    </citation>
    <scope>NUCLEOTIDE SEQUENCE [LARGE SCALE GENOMIC DNA]</scope>
    <source>
        <strain evidence="2 3">NRRL 2496</strain>
    </source>
</reference>
<keyword evidence="3" id="KW-1185">Reference proteome</keyword>
<sequence>PNRANKENIEFPPLSPASAPTPKGKKSTNAPNYASAARRGATSKSAPRRRGLTQRQIAACVRQFGPVSENHGFKYIYLRLKHRMPTAHLRSTLKKLRIDTSRILDMHFPDRCVAALLVHNDYAEELIAQLSALGIQPHDLFDPLDPAIIRDP</sequence>
<dbReference type="OrthoDB" id="2281765at2759"/>
<proteinExistence type="predicted"/>
<evidence type="ECO:0000313" key="3">
    <source>
        <dbReference type="Proteomes" id="UP000242180"/>
    </source>
</evidence>
<gene>
    <name evidence="2" type="ORF">BCR43DRAFT_415124</name>
</gene>
<name>A0A1X2GZ40_SYNRA</name>
<dbReference type="STRING" id="13706.A0A1X2GZ40"/>
<dbReference type="EMBL" id="MCGN01000015">
    <property type="protein sequence ID" value="ORY89518.1"/>
    <property type="molecule type" value="Genomic_DNA"/>
</dbReference>
<feature type="region of interest" description="Disordered" evidence="1">
    <location>
        <begin position="1"/>
        <end position="53"/>
    </location>
</feature>
<dbReference type="AlphaFoldDB" id="A0A1X2GZ40"/>
<organism evidence="2 3">
    <name type="scientific">Syncephalastrum racemosum</name>
    <name type="common">Filamentous fungus</name>
    <dbReference type="NCBI Taxonomy" id="13706"/>
    <lineage>
        <taxon>Eukaryota</taxon>
        <taxon>Fungi</taxon>
        <taxon>Fungi incertae sedis</taxon>
        <taxon>Mucoromycota</taxon>
        <taxon>Mucoromycotina</taxon>
        <taxon>Mucoromycetes</taxon>
        <taxon>Mucorales</taxon>
        <taxon>Syncephalastraceae</taxon>
        <taxon>Syncephalastrum</taxon>
    </lineage>
</organism>
<protein>
    <submittedName>
        <fullName evidence="2">Uncharacterized protein</fullName>
    </submittedName>
</protein>
<feature type="non-terminal residue" evidence="2">
    <location>
        <position position="1"/>
    </location>
</feature>
<dbReference type="OMA" id="ILDMHFP"/>
<dbReference type="Proteomes" id="UP000242180">
    <property type="component" value="Unassembled WGS sequence"/>
</dbReference>
<evidence type="ECO:0000256" key="1">
    <source>
        <dbReference type="SAM" id="MobiDB-lite"/>
    </source>
</evidence>
<evidence type="ECO:0000313" key="2">
    <source>
        <dbReference type="EMBL" id="ORY89518.1"/>
    </source>
</evidence>
<accession>A0A1X2GZ40</accession>